<evidence type="ECO:0000313" key="1">
    <source>
        <dbReference type="EMBL" id="PIT98465.1"/>
    </source>
</evidence>
<evidence type="ECO:0000313" key="2">
    <source>
        <dbReference type="Proteomes" id="UP000230731"/>
    </source>
</evidence>
<proteinExistence type="predicted"/>
<organism evidence="1 2">
    <name type="scientific">Candidatus Andersenbacteria bacterium CG10_big_fil_rev_8_21_14_0_10_54_11</name>
    <dbReference type="NCBI Taxonomy" id="1974485"/>
    <lineage>
        <taxon>Bacteria</taxon>
        <taxon>Candidatus Anderseniibacteriota</taxon>
    </lineage>
</organism>
<dbReference type="AlphaFoldDB" id="A0A2M6X0D0"/>
<comment type="caution">
    <text evidence="1">The sequence shown here is derived from an EMBL/GenBank/DDBJ whole genome shotgun (WGS) entry which is preliminary data.</text>
</comment>
<dbReference type="PANTHER" id="PTHR38659">
    <property type="entry name" value="METAL-DEPENDENT PHOSPHOHYDROLASE"/>
    <property type="match status" value="1"/>
</dbReference>
<gene>
    <name evidence="1" type="ORF">COT71_00635</name>
</gene>
<name>A0A2M6X0D0_9BACT</name>
<accession>A0A2M6X0D0</accession>
<dbReference type="Gene3D" id="1.10.3210.10">
    <property type="entry name" value="Hypothetical protein af1432"/>
    <property type="match status" value="1"/>
</dbReference>
<dbReference type="PANTHER" id="PTHR38659:SF1">
    <property type="entry name" value="METAL DEPENDENT PHOSPHOHYDROLASE"/>
    <property type="match status" value="1"/>
</dbReference>
<protein>
    <submittedName>
        <fullName evidence="1">HAD family hydrolase</fullName>
    </submittedName>
</protein>
<reference evidence="2" key="1">
    <citation type="submission" date="2017-09" db="EMBL/GenBank/DDBJ databases">
        <title>Depth-based differentiation of microbial function through sediment-hosted aquifers and enrichment of novel symbionts in the deep terrestrial subsurface.</title>
        <authorList>
            <person name="Probst A.J."/>
            <person name="Ladd B."/>
            <person name="Jarett J.K."/>
            <person name="Geller-Mcgrath D.E."/>
            <person name="Sieber C.M.K."/>
            <person name="Emerson J.B."/>
            <person name="Anantharaman K."/>
            <person name="Thomas B.C."/>
            <person name="Malmstrom R."/>
            <person name="Stieglmeier M."/>
            <person name="Klingl A."/>
            <person name="Woyke T."/>
            <person name="Ryan C.M."/>
            <person name="Banfield J.F."/>
        </authorList>
    </citation>
    <scope>NUCLEOTIDE SEQUENCE [LARGE SCALE GENOMIC DNA]</scope>
</reference>
<dbReference type="SUPFAM" id="SSF109604">
    <property type="entry name" value="HD-domain/PDEase-like"/>
    <property type="match status" value="1"/>
</dbReference>
<dbReference type="GO" id="GO:0016787">
    <property type="term" value="F:hydrolase activity"/>
    <property type="evidence" value="ECO:0007669"/>
    <property type="project" value="UniProtKB-KW"/>
</dbReference>
<keyword evidence="1" id="KW-0378">Hydrolase</keyword>
<sequence>MIDGTPPSREEAWKLLTEYTHNPNLLKHGLAVEAAMRHYAAYFKEDAESWGLVGVLHDFDYEMYPSLEDHPYKGQKILQEAGYPEFIRRGIMAHAPHTGTQRETLMEKTIFAVDELAGFIVAVALVKPHKKLAEVEVTSVQKKLKQKGFAAAVKREDIELGAQELNVTLDEHIQHVLTAMKNVADELDL</sequence>
<dbReference type="Proteomes" id="UP000230731">
    <property type="component" value="Unassembled WGS sequence"/>
</dbReference>
<dbReference type="EMBL" id="PEZP01000006">
    <property type="protein sequence ID" value="PIT98465.1"/>
    <property type="molecule type" value="Genomic_DNA"/>
</dbReference>